<dbReference type="Gene3D" id="3.40.50.2000">
    <property type="entry name" value="Glycogen Phosphorylase B"/>
    <property type="match status" value="2"/>
</dbReference>
<dbReference type="Pfam" id="PF00534">
    <property type="entry name" value="Glycos_transf_1"/>
    <property type="match status" value="1"/>
</dbReference>
<reference evidence="2" key="1">
    <citation type="submission" date="2019-08" db="EMBL/GenBank/DDBJ databases">
        <authorList>
            <person name="Kucharzyk K."/>
            <person name="Murdoch R.W."/>
            <person name="Higgins S."/>
            <person name="Loffler F."/>
        </authorList>
    </citation>
    <scope>NUCLEOTIDE SEQUENCE</scope>
</reference>
<dbReference type="GO" id="GO:0016757">
    <property type="term" value="F:glycosyltransferase activity"/>
    <property type="evidence" value="ECO:0007669"/>
    <property type="project" value="UniProtKB-KW"/>
</dbReference>
<dbReference type="PANTHER" id="PTHR45947">
    <property type="entry name" value="SULFOQUINOVOSYL TRANSFERASE SQD2"/>
    <property type="match status" value="1"/>
</dbReference>
<sequence length="226" mass="26047">MCRVEAIVALNTDIKEYLHKEGRDNVYFIPNGIDPEKYYNKNDENFILFGGRFHRVKGIEYLIQAYSEICGTFNVGLRLVGGGPEEERLKRLVKSKMIEKRVKFIPFLDKKQFSECLSRCSVFVLPSLHETFGIVLLEAMASSKTAIVSNISGPKDIVKHGYNGFLFEKTNVKELKKYLEFCLSSKNKCKEVGENARISVQEEYSFEMITQAYLTLFEKILNKRIN</sequence>
<name>A0A645AJ30_9ZZZZ</name>
<comment type="caution">
    <text evidence="2">The sequence shown here is derived from an EMBL/GenBank/DDBJ whole genome shotgun (WGS) entry which is preliminary data.</text>
</comment>
<gene>
    <name evidence="2" type="primary">bshA_10</name>
    <name evidence="2" type="ORF">SDC9_100000</name>
</gene>
<dbReference type="CDD" id="cd03801">
    <property type="entry name" value="GT4_PimA-like"/>
    <property type="match status" value="1"/>
</dbReference>
<organism evidence="2">
    <name type="scientific">bioreactor metagenome</name>
    <dbReference type="NCBI Taxonomy" id="1076179"/>
    <lineage>
        <taxon>unclassified sequences</taxon>
        <taxon>metagenomes</taxon>
        <taxon>ecological metagenomes</taxon>
    </lineage>
</organism>
<dbReference type="SUPFAM" id="SSF53756">
    <property type="entry name" value="UDP-Glycosyltransferase/glycogen phosphorylase"/>
    <property type="match status" value="1"/>
</dbReference>
<protein>
    <submittedName>
        <fullName evidence="2">N-acetyl-alpha-D-glucosaminyl L-malate synthase</fullName>
        <ecNumber evidence="2">2.4.1.-</ecNumber>
    </submittedName>
</protein>
<dbReference type="EMBL" id="VSSQ01014240">
    <property type="protein sequence ID" value="MPM53235.1"/>
    <property type="molecule type" value="Genomic_DNA"/>
</dbReference>
<feature type="domain" description="Glycosyl transferase family 1" evidence="1">
    <location>
        <begin position="36"/>
        <end position="197"/>
    </location>
</feature>
<dbReference type="EC" id="2.4.1.-" evidence="2"/>
<keyword evidence="2" id="KW-0328">Glycosyltransferase</keyword>
<accession>A0A645AJ30</accession>
<evidence type="ECO:0000259" key="1">
    <source>
        <dbReference type="Pfam" id="PF00534"/>
    </source>
</evidence>
<dbReference type="AlphaFoldDB" id="A0A645AJ30"/>
<keyword evidence="2" id="KW-0808">Transferase</keyword>
<dbReference type="PANTHER" id="PTHR45947:SF3">
    <property type="entry name" value="SULFOQUINOVOSYL TRANSFERASE SQD2"/>
    <property type="match status" value="1"/>
</dbReference>
<dbReference type="InterPro" id="IPR050194">
    <property type="entry name" value="Glycosyltransferase_grp1"/>
</dbReference>
<proteinExistence type="predicted"/>
<dbReference type="InterPro" id="IPR001296">
    <property type="entry name" value="Glyco_trans_1"/>
</dbReference>
<evidence type="ECO:0000313" key="2">
    <source>
        <dbReference type="EMBL" id="MPM53235.1"/>
    </source>
</evidence>